<keyword evidence="6 8" id="KW-0472">Membrane</keyword>
<feature type="transmembrane region" description="Helical" evidence="8">
    <location>
        <begin position="56"/>
        <end position="77"/>
    </location>
</feature>
<dbReference type="InterPro" id="IPR036259">
    <property type="entry name" value="MFS_trans_sf"/>
</dbReference>
<dbReference type="Pfam" id="PF00083">
    <property type="entry name" value="Sugar_tr"/>
    <property type="match status" value="1"/>
</dbReference>
<sequence length="470" mass="51138">MPLINLTGDSLAWATIASASLAMILYGYDQGVMSGLITADSFKREIFGTLTPKSSISGLVVAIYEIGAFVGSIMVMIYGQYFGRRKTIAVGQVCIIIGALIQCTSYGLAQMIVGRIVTGFGMGHITATCPVWGAEISRASYRGRCGVALLLCAVFGVIVAYWVDYGCSFYATQFSFRFPLAFQIFFSASQLLTMLFLPESPRWLFYKNREEEGKEVIRRITCTESVETSAEAQSLIAEIKEAIATEADGKSAWSNIFTWGELQYFRRILLAFGTQAMQQLTGINIIVYYSVVVFKQSVGMSDHLALLMGGFLSITFFAGTAVSTVLIDRVGRRPLMMTGLAGACIGMIITAASVSFNTHKAGIAATFGVFWFQFIYGVGVQSAPWIYAVEITPLKLRHISGAVASASGWIWTYCVVQVTQPVFYPETKGKTLEELDYIFMTDGGASHQATEVVEFAGPEKVGGGSHIEEA</sequence>
<evidence type="ECO:0000256" key="3">
    <source>
        <dbReference type="ARBA" id="ARBA00022448"/>
    </source>
</evidence>
<evidence type="ECO:0000256" key="7">
    <source>
        <dbReference type="RuleBase" id="RU003346"/>
    </source>
</evidence>
<feature type="transmembrane region" description="Helical" evidence="8">
    <location>
        <begin position="12"/>
        <end position="28"/>
    </location>
</feature>
<feature type="transmembrane region" description="Helical" evidence="8">
    <location>
        <begin position="89"/>
        <end position="109"/>
    </location>
</feature>
<reference evidence="10 11" key="1">
    <citation type="submission" date="2018-05" db="EMBL/GenBank/DDBJ databases">
        <title>Draft genome sequence of Scytalidium lignicola DSM 105466, a ubiquitous saprotrophic fungus.</title>
        <authorList>
            <person name="Buettner E."/>
            <person name="Gebauer A.M."/>
            <person name="Hofrichter M."/>
            <person name="Liers C."/>
            <person name="Kellner H."/>
        </authorList>
    </citation>
    <scope>NUCLEOTIDE SEQUENCE [LARGE SCALE GENOMIC DNA]</scope>
    <source>
        <strain evidence="10 11">DSM 105466</strain>
    </source>
</reference>
<dbReference type="OrthoDB" id="6612291at2759"/>
<dbReference type="InterPro" id="IPR050360">
    <property type="entry name" value="MFS_Sugar_Transporters"/>
</dbReference>
<dbReference type="PROSITE" id="PS50850">
    <property type="entry name" value="MFS"/>
    <property type="match status" value="1"/>
</dbReference>
<keyword evidence="3 7" id="KW-0813">Transport</keyword>
<name>A0A3E2HQ67_SCYLI</name>
<evidence type="ECO:0000256" key="8">
    <source>
        <dbReference type="SAM" id="Phobius"/>
    </source>
</evidence>
<comment type="caution">
    <text evidence="10">The sequence shown here is derived from an EMBL/GenBank/DDBJ whole genome shotgun (WGS) entry which is preliminary data.</text>
</comment>
<dbReference type="GO" id="GO:0005351">
    <property type="term" value="F:carbohydrate:proton symporter activity"/>
    <property type="evidence" value="ECO:0007669"/>
    <property type="project" value="TreeGrafter"/>
</dbReference>
<feature type="transmembrane region" description="Helical" evidence="8">
    <location>
        <begin position="145"/>
        <end position="163"/>
    </location>
</feature>
<dbReference type="InterPro" id="IPR005828">
    <property type="entry name" value="MFS_sugar_transport-like"/>
</dbReference>
<dbReference type="Proteomes" id="UP000258309">
    <property type="component" value="Unassembled WGS sequence"/>
</dbReference>
<feature type="transmembrane region" description="Helical" evidence="8">
    <location>
        <begin position="303"/>
        <end position="327"/>
    </location>
</feature>
<dbReference type="PANTHER" id="PTHR48022">
    <property type="entry name" value="PLASTIDIC GLUCOSE TRANSPORTER 4"/>
    <property type="match status" value="1"/>
</dbReference>
<accession>A0A3E2HQ67</accession>
<dbReference type="PANTHER" id="PTHR48022:SF28">
    <property type="entry name" value="MAJOR FACILITATOR SUPERFAMILY (MFS) PROFILE DOMAIN-CONTAINING PROTEIN-RELATED"/>
    <property type="match status" value="1"/>
</dbReference>
<evidence type="ECO:0000256" key="1">
    <source>
        <dbReference type="ARBA" id="ARBA00004141"/>
    </source>
</evidence>
<proteinExistence type="inferred from homology"/>
<protein>
    <recommendedName>
        <fullName evidence="9">Major facilitator superfamily (MFS) profile domain-containing protein</fullName>
    </recommendedName>
</protein>
<dbReference type="NCBIfam" id="TIGR00879">
    <property type="entry name" value="SP"/>
    <property type="match status" value="1"/>
</dbReference>
<evidence type="ECO:0000256" key="6">
    <source>
        <dbReference type="ARBA" id="ARBA00023136"/>
    </source>
</evidence>
<comment type="similarity">
    <text evidence="2 7">Belongs to the major facilitator superfamily. Sugar transporter (TC 2.A.1.1) family.</text>
</comment>
<dbReference type="InterPro" id="IPR020846">
    <property type="entry name" value="MFS_dom"/>
</dbReference>
<evidence type="ECO:0000256" key="2">
    <source>
        <dbReference type="ARBA" id="ARBA00010992"/>
    </source>
</evidence>
<dbReference type="SUPFAM" id="SSF103473">
    <property type="entry name" value="MFS general substrate transporter"/>
    <property type="match status" value="1"/>
</dbReference>
<feature type="transmembrane region" description="Helical" evidence="8">
    <location>
        <begin position="362"/>
        <end position="387"/>
    </location>
</feature>
<feature type="domain" description="Major facilitator superfamily (MFS) profile" evidence="9">
    <location>
        <begin position="15"/>
        <end position="461"/>
    </location>
</feature>
<dbReference type="GO" id="GO:0016020">
    <property type="term" value="C:membrane"/>
    <property type="evidence" value="ECO:0007669"/>
    <property type="project" value="UniProtKB-SubCell"/>
</dbReference>
<feature type="transmembrane region" description="Helical" evidence="8">
    <location>
        <begin position="268"/>
        <end position="291"/>
    </location>
</feature>
<feature type="transmembrane region" description="Helical" evidence="8">
    <location>
        <begin position="175"/>
        <end position="197"/>
    </location>
</feature>
<keyword evidence="4 8" id="KW-0812">Transmembrane</keyword>
<evidence type="ECO:0000256" key="5">
    <source>
        <dbReference type="ARBA" id="ARBA00022989"/>
    </source>
</evidence>
<keyword evidence="5 8" id="KW-1133">Transmembrane helix</keyword>
<evidence type="ECO:0000313" key="10">
    <source>
        <dbReference type="EMBL" id="RFU35503.1"/>
    </source>
</evidence>
<comment type="subcellular location">
    <subcellularLocation>
        <location evidence="1">Membrane</location>
        <topology evidence="1">Multi-pass membrane protein</topology>
    </subcellularLocation>
</comment>
<evidence type="ECO:0000313" key="11">
    <source>
        <dbReference type="Proteomes" id="UP000258309"/>
    </source>
</evidence>
<dbReference type="Gene3D" id="1.20.1250.20">
    <property type="entry name" value="MFS general substrate transporter like domains"/>
    <property type="match status" value="1"/>
</dbReference>
<dbReference type="PRINTS" id="PR00171">
    <property type="entry name" value="SUGRTRNSPORT"/>
</dbReference>
<evidence type="ECO:0000256" key="4">
    <source>
        <dbReference type="ARBA" id="ARBA00022692"/>
    </source>
</evidence>
<gene>
    <name evidence="10" type="ORF">B7463_g792</name>
</gene>
<dbReference type="InterPro" id="IPR003663">
    <property type="entry name" value="Sugar/inositol_transpt"/>
</dbReference>
<feature type="non-terminal residue" evidence="10">
    <location>
        <position position="1"/>
    </location>
</feature>
<dbReference type="AlphaFoldDB" id="A0A3E2HQ67"/>
<dbReference type="EMBL" id="NCSJ02000007">
    <property type="protein sequence ID" value="RFU35503.1"/>
    <property type="molecule type" value="Genomic_DNA"/>
</dbReference>
<keyword evidence="11" id="KW-1185">Reference proteome</keyword>
<organism evidence="10 11">
    <name type="scientific">Scytalidium lignicola</name>
    <name type="common">Hyphomycete</name>
    <dbReference type="NCBI Taxonomy" id="5539"/>
    <lineage>
        <taxon>Eukaryota</taxon>
        <taxon>Fungi</taxon>
        <taxon>Dikarya</taxon>
        <taxon>Ascomycota</taxon>
        <taxon>Pezizomycotina</taxon>
        <taxon>Leotiomycetes</taxon>
        <taxon>Leotiomycetes incertae sedis</taxon>
        <taxon>Scytalidium</taxon>
    </lineage>
</organism>
<evidence type="ECO:0000259" key="9">
    <source>
        <dbReference type="PROSITE" id="PS50850"/>
    </source>
</evidence>
<feature type="transmembrane region" description="Helical" evidence="8">
    <location>
        <begin position="334"/>
        <end position="356"/>
    </location>
</feature>
<feature type="non-terminal residue" evidence="10">
    <location>
        <position position="470"/>
    </location>
</feature>